<feature type="coiled-coil region" evidence="1">
    <location>
        <begin position="664"/>
        <end position="698"/>
    </location>
</feature>
<evidence type="ECO:0000313" key="3">
    <source>
        <dbReference type="EMBL" id="GEU41258.1"/>
    </source>
</evidence>
<organism evidence="3">
    <name type="scientific">Tanacetum cinerariifolium</name>
    <name type="common">Dalmatian daisy</name>
    <name type="synonym">Chrysanthemum cinerariifolium</name>
    <dbReference type="NCBI Taxonomy" id="118510"/>
    <lineage>
        <taxon>Eukaryota</taxon>
        <taxon>Viridiplantae</taxon>
        <taxon>Streptophyta</taxon>
        <taxon>Embryophyta</taxon>
        <taxon>Tracheophyta</taxon>
        <taxon>Spermatophyta</taxon>
        <taxon>Magnoliopsida</taxon>
        <taxon>eudicotyledons</taxon>
        <taxon>Gunneridae</taxon>
        <taxon>Pentapetalae</taxon>
        <taxon>asterids</taxon>
        <taxon>campanulids</taxon>
        <taxon>Asterales</taxon>
        <taxon>Asteraceae</taxon>
        <taxon>Asteroideae</taxon>
        <taxon>Anthemideae</taxon>
        <taxon>Anthemidinae</taxon>
        <taxon>Tanacetum</taxon>
    </lineage>
</organism>
<evidence type="ECO:0000256" key="1">
    <source>
        <dbReference type="SAM" id="Coils"/>
    </source>
</evidence>
<feature type="compositionally biased region" description="Basic residues" evidence="2">
    <location>
        <begin position="22"/>
        <end position="31"/>
    </location>
</feature>
<gene>
    <name evidence="3" type="ORF">Tci_013236</name>
</gene>
<feature type="region of interest" description="Disordered" evidence="2">
    <location>
        <begin position="1"/>
        <end position="36"/>
    </location>
</feature>
<reference evidence="3" key="1">
    <citation type="journal article" date="2019" name="Sci. Rep.">
        <title>Draft genome of Tanacetum cinerariifolium, the natural source of mosquito coil.</title>
        <authorList>
            <person name="Yamashiro T."/>
            <person name="Shiraishi A."/>
            <person name="Satake H."/>
            <person name="Nakayama K."/>
        </authorList>
    </citation>
    <scope>NUCLEOTIDE SEQUENCE</scope>
</reference>
<accession>A0A6L2JVY9</accession>
<feature type="compositionally biased region" description="Polar residues" evidence="2">
    <location>
        <begin position="1"/>
        <end position="10"/>
    </location>
</feature>
<evidence type="ECO:0000256" key="2">
    <source>
        <dbReference type="SAM" id="MobiDB-lite"/>
    </source>
</evidence>
<dbReference type="EMBL" id="BKCJ010001414">
    <property type="protein sequence ID" value="GEU41258.1"/>
    <property type="molecule type" value="Genomic_DNA"/>
</dbReference>
<comment type="caution">
    <text evidence="3">The sequence shown here is derived from an EMBL/GenBank/DDBJ whole genome shotgun (WGS) entry which is preliminary data.</text>
</comment>
<evidence type="ECO:0008006" key="4">
    <source>
        <dbReference type="Google" id="ProtNLM"/>
    </source>
</evidence>
<sequence>MRTRSSSNLPVKSPPNPSTSNPKRRNRRRSKQPFVLEESPIDTMADRRTIAKLLRVPTEGYAEAIVVPLIITEEFELKHSRINMMTSDKFFGLEKDNPHDQIRCDANSNSSSEIAKLTHAVNQQTSAVTTAMTAILKQFQATPPPASVKAVEEICVTCVGAHPVEISPSNTVANPKGELKAITTQSGIVLDGPSIPIPPTFINPEEDKHVKETLTDQDLVEYTIKVPPPLKMLKALLSNKEKLQELANTPLNENCSAVILNKLPEKLRDLGKFLIPCGFNKLKCKALADLDHHDLIKDLYSILKDLIDQSNLVDLNNNIVDSMPRDDSFLSKDFSELDALPSTKNKDKVFSPGILIQENLFEIITRVAQDKKLAISHASLMLEDFDPPLYELSFFKEVLRILSDDEVTAASYEVTTAGYAPPKRTVDGVEQTYPPTTAEEKLARKNELTTRGTLLMALLNEHQLKFNSYKNAKSLMEAIKKRFGGNKESKKVQKTLLKQHQLEIHEETISQEDLNLKLLRSLALVWKTHTLIWRNKPDLETLSMDDLYNNLKIYETEGSLYKRIMAPRENMNREPVRRNVTVETTYSNDLVAQDGFGYDWSDRLKMDLKTLHLWPIHLQVLQVLQAQILRAYKTGLESIKARLVVYKKNEEIFEENINVLKLNINLRDNALIELRKKLEKVERERDEIKITLEKFENSSKTLNKMLDSQVNDKNKTGVGFHVVPPPYTGNFIPPKSDLILADVDEYVVSESVTSVPIIATNKAKTSKTKPKSISEPLIEDWASDIEDENETETKSKQIKPSFSNVYKQYITYTSMIQNKN</sequence>
<name>A0A6L2JVY9_TANCI</name>
<protein>
    <recommendedName>
        <fullName evidence="4">Reverse transcriptase domain-containing protein</fullName>
    </recommendedName>
</protein>
<proteinExistence type="predicted"/>
<keyword evidence="1" id="KW-0175">Coiled coil</keyword>
<dbReference type="AlphaFoldDB" id="A0A6L2JVY9"/>